<dbReference type="InterPro" id="IPR009057">
    <property type="entry name" value="Homeodomain-like_sf"/>
</dbReference>
<dbReference type="SMART" id="SM00342">
    <property type="entry name" value="HTH_ARAC"/>
    <property type="match status" value="1"/>
</dbReference>
<keyword evidence="1" id="KW-0805">Transcription regulation</keyword>
<evidence type="ECO:0000256" key="2">
    <source>
        <dbReference type="ARBA" id="ARBA00023125"/>
    </source>
</evidence>
<protein>
    <submittedName>
        <fullName evidence="5">Shy25-AraC-family transcriptional regulator</fullName>
    </submittedName>
</protein>
<dbReference type="EMBL" id="CAJSLV010000081">
    <property type="protein sequence ID" value="CAG6397115.1"/>
    <property type="molecule type" value="Genomic_DNA"/>
</dbReference>
<proteinExistence type="predicted"/>
<reference evidence="5" key="1">
    <citation type="submission" date="2021-05" db="EMBL/GenBank/DDBJ databases">
        <authorList>
            <person name="Arsene-Ploetze F."/>
        </authorList>
    </citation>
    <scope>NUCLEOTIDE SEQUENCE</scope>
    <source>
        <strain evidence="5">DSM 42138</strain>
    </source>
</reference>
<gene>
    <name evidence="5" type="ORF">SCOCK_50164</name>
</gene>
<name>A0A9W4DVI1_9ACTN</name>
<evidence type="ECO:0000256" key="3">
    <source>
        <dbReference type="ARBA" id="ARBA00023163"/>
    </source>
</evidence>
<evidence type="ECO:0000256" key="1">
    <source>
        <dbReference type="ARBA" id="ARBA00023015"/>
    </source>
</evidence>
<keyword evidence="3" id="KW-0804">Transcription</keyword>
<dbReference type="Proteomes" id="UP001152519">
    <property type="component" value="Unassembled WGS sequence"/>
</dbReference>
<dbReference type="InterPro" id="IPR018060">
    <property type="entry name" value="HTH_AraC"/>
</dbReference>
<evidence type="ECO:0000313" key="5">
    <source>
        <dbReference type="EMBL" id="CAG6397115.1"/>
    </source>
</evidence>
<dbReference type="PANTHER" id="PTHR43436:SF1">
    <property type="entry name" value="TRANSCRIPTIONAL REGULATORY PROTEIN"/>
    <property type="match status" value="1"/>
</dbReference>
<dbReference type="PROSITE" id="PS01124">
    <property type="entry name" value="HTH_ARAC_FAMILY_2"/>
    <property type="match status" value="1"/>
</dbReference>
<comment type="caution">
    <text evidence="5">The sequence shown here is derived from an EMBL/GenBank/DDBJ whole genome shotgun (WGS) entry which is preliminary data.</text>
</comment>
<feature type="domain" description="HTH araC/xylS-type" evidence="4">
    <location>
        <begin position="190"/>
        <end position="288"/>
    </location>
</feature>
<keyword evidence="2" id="KW-0238">DNA-binding</keyword>
<dbReference type="SUPFAM" id="SSF46689">
    <property type="entry name" value="Homeodomain-like"/>
    <property type="match status" value="2"/>
</dbReference>
<organism evidence="5 6">
    <name type="scientific">Actinacidiphila cocklensis</name>
    <dbReference type="NCBI Taxonomy" id="887465"/>
    <lineage>
        <taxon>Bacteria</taxon>
        <taxon>Bacillati</taxon>
        <taxon>Actinomycetota</taxon>
        <taxon>Actinomycetes</taxon>
        <taxon>Kitasatosporales</taxon>
        <taxon>Streptomycetaceae</taxon>
        <taxon>Actinacidiphila</taxon>
    </lineage>
</organism>
<sequence>MVDHLDELRHRIARLAAGSPRPSAIEGMTVFSAQHVTEPLGMVAEPTFALVVQGAKRSILNDRILDYHASQYLVVTVDLPLTSQITRATFDEPFLAFGLPLRSTTIAQLLVEAGPTAIRPHDGVGIATSNADDKLLDAVVRLLRLLDEPRDIPILAPGVQREIHWRLLNGPQGGLVRQIGLADSRVSLVARAITWIKTHYDEVIRIDDLADEVSTSVSSLNRHFRAVTAMSPLQYQKQLRLQKARMHLIAAPHDVAAIGATVGYNSPSQFSREYRRMFGAPPVQDAQRLQTAAIVQE</sequence>
<dbReference type="Pfam" id="PF12833">
    <property type="entry name" value="HTH_18"/>
    <property type="match status" value="1"/>
</dbReference>
<evidence type="ECO:0000259" key="4">
    <source>
        <dbReference type="PROSITE" id="PS01124"/>
    </source>
</evidence>
<dbReference type="PANTHER" id="PTHR43436">
    <property type="entry name" value="ARAC-FAMILY TRANSCRIPTIONAL REGULATOR"/>
    <property type="match status" value="1"/>
</dbReference>
<dbReference type="GO" id="GO:0003700">
    <property type="term" value="F:DNA-binding transcription factor activity"/>
    <property type="evidence" value="ECO:0007669"/>
    <property type="project" value="InterPro"/>
</dbReference>
<dbReference type="PROSITE" id="PS00041">
    <property type="entry name" value="HTH_ARAC_FAMILY_1"/>
    <property type="match status" value="1"/>
</dbReference>
<dbReference type="Gene3D" id="1.10.10.60">
    <property type="entry name" value="Homeodomain-like"/>
    <property type="match status" value="1"/>
</dbReference>
<dbReference type="AlphaFoldDB" id="A0A9W4DVI1"/>
<dbReference type="InterPro" id="IPR018062">
    <property type="entry name" value="HTH_AraC-typ_CS"/>
</dbReference>
<dbReference type="Pfam" id="PF06719">
    <property type="entry name" value="AraC_N"/>
    <property type="match status" value="1"/>
</dbReference>
<accession>A0A9W4DVI1</accession>
<keyword evidence="6" id="KW-1185">Reference proteome</keyword>
<dbReference type="InterPro" id="IPR009594">
    <property type="entry name" value="Tscrpt_reg_HTH_AraC_N"/>
</dbReference>
<evidence type="ECO:0000313" key="6">
    <source>
        <dbReference type="Proteomes" id="UP001152519"/>
    </source>
</evidence>
<dbReference type="GO" id="GO:0043565">
    <property type="term" value="F:sequence-specific DNA binding"/>
    <property type="evidence" value="ECO:0007669"/>
    <property type="project" value="InterPro"/>
</dbReference>